<evidence type="ECO:0000256" key="1">
    <source>
        <dbReference type="SAM" id="MobiDB-lite"/>
    </source>
</evidence>
<feature type="compositionally biased region" description="Basic and acidic residues" evidence="1">
    <location>
        <begin position="398"/>
        <end position="412"/>
    </location>
</feature>
<reference evidence="3 4" key="1">
    <citation type="submission" date="2016-02" db="EMBL/GenBank/DDBJ databases">
        <title>Draft genome sequence of hydrocarbon degrading Staphylococcus saprophyticus Strain CNV2, isolated from crude-oil contaminated soil from Noonmati Oil Refinery, Guwahati, Assam, India.</title>
        <authorList>
            <person name="Mukherjee A."/>
            <person name="Chettri B."/>
            <person name="Langpoklakpam J."/>
            <person name="Singh A.K."/>
            <person name="Chattopadhyay D.J."/>
        </authorList>
    </citation>
    <scope>NUCLEOTIDE SEQUENCE [LARGE SCALE GENOMIC DNA]</scope>
    <source>
        <strain evidence="3 4">CNV2</strain>
    </source>
</reference>
<dbReference type="EMBL" id="LUGM01000002">
    <property type="protein sequence ID" value="KYH13668.1"/>
    <property type="molecule type" value="Genomic_DNA"/>
</dbReference>
<gene>
    <name evidence="3" type="ORF">A0131_02445</name>
</gene>
<keyword evidence="2" id="KW-1133">Transmembrane helix</keyword>
<evidence type="ECO:0000313" key="3">
    <source>
        <dbReference type="EMBL" id="KYH13668.1"/>
    </source>
</evidence>
<dbReference type="AlphaFoldDB" id="A0A151A2L6"/>
<accession>A0A151A2L6</accession>
<name>A0A151A2L6_9STAP</name>
<comment type="caution">
    <text evidence="3">The sequence shown here is derived from an EMBL/GenBank/DDBJ whole genome shotgun (WGS) entry which is preliminary data.</text>
</comment>
<dbReference type="RefSeq" id="WP_061853899.1">
    <property type="nucleotide sequence ID" value="NZ_LUGM01000002.1"/>
</dbReference>
<evidence type="ECO:0000313" key="4">
    <source>
        <dbReference type="Proteomes" id="UP000075418"/>
    </source>
</evidence>
<organism evidence="3 4">
    <name type="scientific">Staphylococcus kloosii</name>
    <dbReference type="NCBI Taxonomy" id="29384"/>
    <lineage>
        <taxon>Bacteria</taxon>
        <taxon>Bacillati</taxon>
        <taxon>Bacillota</taxon>
        <taxon>Bacilli</taxon>
        <taxon>Bacillales</taxon>
        <taxon>Staphylococcaceae</taxon>
        <taxon>Staphylococcus</taxon>
    </lineage>
</organism>
<feature type="region of interest" description="Disordered" evidence="1">
    <location>
        <begin position="167"/>
        <end position="192"/>
    </location>
</feature>
<dbReference type="Proteomes" id="UP000075418">
    <property type="component" value="Unassembled WGS sequence"/>
</dbReference>
<evidence type="ECO:0000256" key="2">
    <source>
        <dbReference type="SAM" id="Phobius"/>
    </source>
</evidence>
<feature type="compositionally biased region" description="Low complexity" evidence="1">
    <location>
        <begin position="169"/>
        <end position="187"/>
    </location>
</feature>
<feature type="region of interest" description="Disordered" evidence="1">
    <location>
        <begin position="396"/>
        <end position="417"/>
    </location>
</feature>
<feature type="transmembrane region" description="Helical" evidence="2">
    <location>
        <begin position="7"/>
        <end position="30"/>
    </location>
</feature>
<keyword evidence="2" id="KW-0812">Transmembrane</keyword>
<proteinExistence type="predicted"/>
<keyword evidence="2" id="KW-0472">Membrane</keyword>
<protein>
    <submittedName>
        <fullName evidence="3">Uncharacterized protein</fullName>
    </submittedName>
</protein>
<sequence length="510" mass="57248">MSKLVKIIIAAVIALLLIVGIGGAITYYLVKNTPKNTYLMSEQETAKQLQDYGKDRFKNEFEFQDKLKDSSYLLNMNFSADVPEKLLKSSDIPKSTLDSSKINLKVGHDPDKNKSVLALNPTIADNEIGKFQWAANSKNQYYEAPIFDDSYKAKNSELVDVYKKITGDSTSSSSYSSSSKYSSTSSSQNNVTNDSLNLNTILSSAQISNDDLKDIGDHYSKFIVDKLDKDNFKKDNAKVTVDGKKEDVKKVTMKLSRGETKKLTVAVLKEAKKDSDIKKIAKDKFNNKSYKKSINKALKDAKKADSDEYPKITSTIWEKDNQILKRNLLLKGQYGSDVKITGTSRISDKKLFVDYKLKQRQDTFSIKGSSKKHGDNYTDKYTLGSKNSYKSDGIVISNKEKHNGDNRTDKGSIKKKSKYDTASVKYNNVLNSDPKNNTQKQKLDITTDVEDEPVTFTLDGNIKLKKPIKFSASEAKDLNTMSDSDYKKAQKAISKNTGDLLKKLQKDVKK</sequence>